<dbReference type="Proteomes" id="UP000775213">
    <property type="component" value="Unassembled WGS sequence"/>
</dbReference>
<reference evidence="2 3" key="1">
    <citation type="journal article" date="2021" name="Hortic Res">
        <title>Chromosome-scale assembly of the Dendrobium chrysotoxum genome enhances the understanding of orchid evolution.</title>
        <authorList>
            <person name="Zhang Y."/>
            <person name="Zhang G.Q."/>
            <person name="Zhang D."/>
            <person name="Liu X.D."/>
            <person name="Xu X.Y."/>
            <person name="Sun W.H."/>
            <person name="Yu X."/>
            <person name="Zhu X."/>
            <person name="Wang Z.W."/>
            <person name="Zhao X."/>
            <person name="Zhong W.Y."/>
            <person name="Chen H."/>
            <person name="Yin W.L."/>
            <person name="Huang T."/>
            <person name="Niu S.C."/>
            <person name="Liu Z.J."/>
        </authorList>
    </citation>
    <scope>NUCLEOTIDE SEQUENCE [LARGE SCALE GENOMIC DNA]</scope>
    <source>
        <strain evidence="2">Lindl</strain>
    </source>
</reference>
<gene>
    <name evidence="2" type="ORF">IEQ34_013124</name>
</gene>
<feature type="region of interest" description="Disordered" evidence="1">
    <location>
        <begin position="490"/>
        <end position="525"/>
    </location>
</feature>
<sequence length="666" mass="70673">MYSQAYDGGKGGKVRRPLTETPCERSPSAALGIRAPEMPIRQIGQGRLDIPETMDNVCSTCSSLGSPQALIWGRSVLDSDYTSFGPIQRIRQKSNLISAAKDARLVPSSSRYGSSSQFSKDYSAGSTSSQKPCSANEVNYGRPSLQISENGDNKQSLLDIPPILGQSSELAWKMLEKLDKFVLSPEEKSNMKNKCCDESLSKLATDMLHCQAFECIQNVDTSQFVNASCASDFSEEEDSLHFKDYHLDRLGKTEENIPSKPAVTGVKFATAAIGMTKTATFNSSEATISAPATLFSQRKPAFQMTVPEDSLELDDELDVVDAFVQFTSSKTGLKFADIKASDSGILLLKKPLGLRCSSIPYTFGLNNSSSPGFTCMPLGTTSQSAKPFVSTSGFSLSCGTCTSSNSGVSSSSSTGVSSSSFGFSSIATVSSSFGFSSIATGSSTSSYSFNFSASADSCSSARSTLSPAVILALFDNSFVVSTPSTLGSMFGSSPSTATATPTFGMPTAAEASRSASQNNDQTDVEDPLADETYQAPTPMVPTSVQPNSSSAFPNFVLGSAVPSGGTPVIQFGSNQNPNPFQVGGSLGSAHGGSFLSGQGVCDKSSRKIMTFRSDKTPRKTGLIFTNVFKLRSIIINSMFEDRISFVLCGFNNLILFYFGEINNPRI</sequence>
<dbReference type="PANTHER" id="PTHR33416:SF20">
    <property type="entry name" value="NUCLEAR PORE COMPLEX PROTEIN NUP1"/>
    <property type="match status" value="1"/>
</dbReference>
<feature type="region of interest" description="Disordered" evidence="1">
    <location>
        <begin position="1"/>
        <end position="30"/>
    </location>
</feature>
<dbReference type="PANTHER" id="PTHR33416">
    <property type="entry name" value="NUCLEAR PORE COMPLEX PROTEIN NUP1"/>
    <property type="match status" value="1"/>
</dbReference>
<proteinExistence type="predicted"/>
<dbReference type="GO" id="GO:0071763">
    <property type="term" value="P:nuclear membrane organization"/>
    <property type="evidence" value="ECO:0007669"/>
    <property type="project" value="TreeGrafter"/>
</dbReference>
<evidence type="ECO:0000313" key="3">
    <source>
        <dbReference type="Proteomes" id="UP000775213"/>
    </source>
</evidence>
<feature type="compositionally biased region" description="Low complexity" evidence="1">
    <location>
        <begin position="492"/>
        <end position="502"/>
    </location>
</feature>
<feature type="region of interest" description="Disordered" evidence="1">
    <location>
        <begin position="108"/>
        <end position="135"/>
    </location>
</feature>
<accession>A0AAV7GQ44</accession>
<dbReference type="EMBL" id="JAGFBR010000012">
    <property type="protein sequence ID" value="KAH0457809.1"/>
    <property type="molecule type" value="Genomic_DNA"/>
</dbReference>
<feature type="compositionally biased region" description="Polar residues" evidence="1">
    <location>
        <begin position="124"/>
        <end position="135"/>
    </location>
</feature>
<feature type="compositionally biased region" description="Low complexity" evidence="1">
    <location>
        <begin position="108"/>
        <end position="119"/>
    </location>
</feature>
<evidence type="ECO:0000256" key="1">
    <source>
        <dbReference type="SAM" id="MobiDB-lite"/>
    </source>
</evidence>
<protein>
    <submittedName>
        <fullName evidence="2">Uncharacterized protein</fullName>
    </submittedName>
</protein>
<dbReference type="AlphaFoldDB" id="A0AAV7GQ44"/>
<organism evidence="2 3">
    <name type="scientific">Dendrobium chrysotoxum</name>
    <name type="common">Orchid</name>
    <dbReference type="NCBI Taxonomy" id="161865"/>
    <lineage>
        <taxon>Eukaryota</taxon>
        <taxon>Viridiplantae</taxon>
        <taxon>Streptophyta</taxon>
        <taxon>Embryophyta</taxon>
        <taxon>Tracheophyta</taxon>
        <taxon>Spermatophyta</taxon>
        <taxon>Magnoliopsida</taxon>
        <taxon>Liliopsida</taxon>
        <taxon>Asparagales</taxon>
        <taxon>Orchidaceae</taxon>
        <taxon>Epidendroideae</taxon>
        <taxon>Malaxideae</taxon>
        <taxon>Dendrobiinae</taxon>
        <taxon>Dendrobium</taxon>
    </lineage>
</organism>
<name>A0AAV7GQ44_DENCH</name>
<comment type="caution">
    <text evidence="2">The sequence shown here is derived from an EMBL/GenBank/DDBJ whole genome shotgun (WGS) entry which is preliminary data.</text>
</comment>
<dbReference type="GO" id="GO:0005635">
    <property type="term" value="C:nuclear envelope"/>
    <property type="evidence" value="ECO:0007669"/>
    <property type="project" value="TreeGrafter"/>
</dbReference>
<evidence type="ECO:0000313" key="2">
    <source>
        <dbReference type="EMBL" id="KAH0457809.1"/>
    </source>
</evidence>
<keyword evidence="3" id="KW-1185">Reference proteome</keyword>